<sequence>MEKTETENKRKCTAENEKIAEHENQLELLIRNLPKERHCDGTYLYFYQGFWCPSRAISGITVFQQHFQPQETDLILATPHELVPFLEFGLYHNNPSPDLEGIPKPRIFSTHTPYTALPTSIIDSKCRVVYICRNPWDQLVSFWHFSTSAARRWSAEYSISLDETLDMFCRGVISFGPFWDHVLGYWKVSQGMPNKGVVLERGGVVVEEVSRLCSFENLKELEVNKTGKLSSGRDKSAFFRKAEVGDWSNYLTPPMAEKMKKLIQEKFEGSGLMFKMP</sequence>
<dbReference type="EC" id="2.8.2.-" evidence="3"/>
<protein>
    <recommendedName>
        <fullName evidence="3">Sulfotransferase</fullName>
        <ecNumber evidence="3">2.8.2.-</ecNumber>
    </recommendedName>
</protein>
<reference evidence="5 6" key="1">
    <citation type="submission" date="2019-07" db="EMBL/GenBank/DDBJ databases">
        <title>De Novo Assembly of kiwifruit Actinidia rufa.</title>
        <authorList>
            <person name="Sugita-Konishi S."/>
            <person name="Sato K."/>
            <person name="Mori E."/>
            <person name="Abe Y."/>
            <person name="Kisaki G."/>
            <person name="Hamano K."/>
            <person name="Suezawa K."/>
            <person name="Otani M."/>
            <person name="Fukuda T."/>
            <person name="Manabe T."/>
            <person name="Gomi K."/>
            <person name="Tabuchi M."/>
            <person name="Akimitsu K."/>
            <person name="Kataoka I."/>
        </authorList>
    </citation>
    <scope>NUCLEOTIDE SEQUENCE [LARGE SCALE GENOMIC DNA]</scope>
    <source>
        <strain evidence="6">cv. Fuchu</strain>
    </source>
</reference>
<evidence type="ECO:0000313" key="5">
    <source>
        <dbReference type="EMBL" id="GFY92906.1"/>
    </source>
</evidence>
<dbReference type="SUPFAM" id="SSF52540">
    <property type="entry name" value="P-loop containing nucleoside triphosphate hydrolases"/>
    <property type="match status" value="1"/>
</dbReference>
<comment type="caution">
    <text evidence="5">The sequence shown here is derived from an EMBL/GenBank/DDBJ whole genome shotgun (WGS) entry which is preliminary data.</text>
</comment>
<gene>
    <name evidence="5" type="ORF">Acr_08g0013020</name>
</gene>
<dbReference type="EMBL" id="BJWL01000008">
    <property type="protein sequence ID" value="GFY92906.1"/>
    <property type="molecule type" value="Genomic_DNA"/>
</dbReference>
<dbReference type="OrthoDB" id="205623at2759"/>
<comment type="similarity">
    <text evidence="1 3">Belongs to the sulfotransferase 1 family.</text>
</comment>
<evidence type="ECO:0000256" key="3">
    <source>
        <dbReference type="RuleBase" id="RU361155"/>
    </source>
</evidence>
<dbReference type="AlphaFoldDB" id="A0A7J0F3C4"/>
<keyword evidence="6" id="KW-1185">Reference proteome</keyword>
<accession>A0A7J0F3C4</accession>
<dbReference type="GO" id="GO:0008146">
    <property type="term" value="F:sulfotransferase activity"/>
    <property type="evidence" value="ECO:0007669"/>
    <property type="project" value="InterPro"/>
</dbReference>
<feature type="domain" description="Sulfotransferase" evidence="4">
    <location>
        <begin position="64"/>
        <end position="189"/>
    </location>
</feature>
<feature type="domain" description="Sulfotransferase" evidence="4">
    <location>
        <begin position="205"/>
        <end position="271"/>
    </location>
</feature>
<dbReference type="Pfam" id="PF00685">
    <property type="entry name" value="Sulfotransfer_1"/>
    <property type="match status" value="2"/>
</dbReference>
<evidence type="ECO:0000259" key="4">
    <source>
        <dbReference type="Pfam" id="PF00685"/>
    </source>
</evidence>
<evidence type="ECO:0000313" key="6">
    <source>
        <dbReference type="Proteomes" id="UP000585474"/>
    </source>
</evidence>
<proteinExistence type="inferred from homology"/>
<dbReference type="Gene3D" id="3.40.50.300">
    <property type="entry name" value="P-loop containing nucleotide triphosphate hydrolases"/>
    <property type="match status" value="2"/>
</dbReference>
<dbReference type="InterPro" id="IPR027417">
    <property type="entry name" value="P-loop_NTPase"/>
</dbReference>
<organism evidence="5 6">
    <name type="scientific">Actinidia rufa</name>
    <dbReference type="NCBI Taxonomy" id="165716"/>
    <lineage>
        <taxon>Eukaryota</taxon>
        <taxon>Viridiplantae</taxon>
        <taxon>Streptophyta</taxon>
        <taxon>Embryophyta</taxon>
        <taxon>Tracheophyta</taxon>
        <taxon>Spermatophyta</taxon>
        <taxon>Magnoliopsida</taxon>
        <taxon>eudicotyledons</taxon>
        <taxon>Gunneridae</taxon>
        <taxon>Pentapetalae</taxon>
        <taxon>asterids</taxon>
        <taxon>Ericales</taxon>
        <taxon>Actinidiaceae</taxon>
        <taxon>Actinidia</taxon>
    </lineage>
</organism>
<dbReference type="InterPro" id="IPR000863">
    <property type="entry name" value="Sulfotransferase_dom"/>
</dbReference>
<evidence type="ECO:0000256" key="1">
    <source>
        <dbReference type="ARBA" id="ARBA00005771"/>
    </source>
</evidence>
<evidence type="ECO:0000256" key="2">
    <source>
        <dbReference type="ARBA" id="ARBA00022679"/>
    </source>
</evidence>
<name>A0A7J0F3C4_9ERIC</name>
<dbReference type="PANTHER" id="PTHR11783">
    <property type="entry name" value="SULFOTRANSFERASE SULT"/>
    <property type="match status" value="1"/>
</dbReference>
<dbReference type="Proteomes" id="UP000585474">
    <property type="component" value="Unassembled WGS sequence"/>
</dbReference>
<keyword evidence="2 3" id="KW-0808">Transferase</keyword>